<evidence type="ECO:0000313" key="2">
    <source>
        <dbReference type="EMBL" id="MFC5628179.1"/>
    </source>
</evidence>
<dbReference type="PANTHER" id="PTHR46660:SF2">
    <property type="entry name" value="GLYCOSYLTRANSFERASE 1 DOMAIN-CONTAINING PROTEIN 1"/>
    <property type="match status" value="1"/>
</dbReference>
<keyword evidence="2" id="KW-0808">Transferase</keyword>
<dbReference type="SUPFAM" id="SSF53756">
    <property type="entry name" value="UDP-Glycosyltransferase/glycogen phosphorylase"/>
    <property type="match status" value="1"/>
</dbReference>
<dbReference type="PANTHER" id="PTHR46660">
    <property type="match status" value="1"/>
</dbReference>
<dbReference type="GO" id="GO:0016757">
    <property type="term" value="F:glycosyltransferase activity"/>
    <property type="evidence" value="ECO:0007669"/>
    <property type="project" value="UniProtKB-KW"/>
</dbReference>
<dbReference type="InterPro" id="IPR052622">
    <property type="entry name" value="Glycosyltransferase_G1"/>
</dbReference>
<proteinExistence type="predicted"/>
<keyword evidence="2" id="KW-0328">Glycosyltransferase</keyword>
<dbReference type="CDD" id="cd03801">
    <property type="entry name" value="GT4_PimA-like"/>
    <property type="match status" value="1"/>
</dbReference>
<comment type="caution">
    <text evidence="2">The sequence shown here is derived from an EMBL/GenBank/DDBJ whole genome shotgun (WGS) entry which is preliminary data.</text>
</comment>
<feature type="domain" description="Glycosyl transferase family 1" evidence="1">
    <location>
        <begin position="155"/>
        <end position="312"/>
    </location>
</feature>
<evidence type="ECO:0000259" key="1">
    <source>
        <dbReference type="Pfam" id="PF00534"/>
    </source>
</evidence>
<sequence length="337" mass="39786">MKGLRILFLTPYYDSSRGNSITTRRLKKLFENAGAIVHVFPYEEERGEKILPLLSEAEVVHALHIRRTAEWLKRKNITIEQRFFLTSGGTDVNEDVEDKQKKRVMEQLLRQVDQLIVFTADAKERMQVSFPFLQEKITIIPQSVEEWHETKSNIFLPKGYPNIFLPAGLREVKDIFYVFEELKRMSDTFPTLRWVIAGEPLEKKVFHQVKEVENAYPWVHYYSPVPQEEMISFYHWADVVINTSISEGQPLTILEAMISKVAVLARNIPGNRSVIRHRDNGYLFSQPKEFSTYLKEILNTETYRQVTERAYQDVRNYYSPKKELEKYRAIYQRFFSS</sequence>
<protein>
    <submittedName>
        <fullName evidence="2">Glycosyltransferase</fullName>
        <ecNumber evidence="2">2.4.-.-</ecNumber>
    </submittedName>
</protein>
<dbReference type="Proteomes" id="UP001596143">
    <property type="component" value="Unassembled WGS sequence"/>
</dbReference>
<accession>A0ABW0U7H8</accession>
<evidence type="ECO:0000313" key="3">
    <source>
        <dbReference type="Proteomes" id="UP001596143"/>
    </source>
</evidence>
<dbReference type="EMBL" id="JBHSPF010000018">
    <property type="protein sequence ID" value="MFC5628179.1"/>
    <property type="molecule type" value="Genomic_DNA"/>
</dbReference>
<dbReference type="InterPro" id="IPR001296">
    <property type="entry name" value="Glyco_trans_1"/>
</dbReference>
<gene>
    <name evidence="2" type="ORF">ACFPTR_04625</name>
</gene>
<dbReference type="EC" id="2.4.-.-" evidence="2"/>
<organism evidence="2 3">
    <name type="scientific">Aliibacillus thermotolerans</name>
    <dbReference type="NCBI Taxonomy" id="1834418"/>
    <lineage>
        <taxon>Bacteria</taxon>
        <taxon>Bacillati</taxon>
        <taxon>Bacillota</taxon>
        <taxon>Bacilli</taxon>
        <taxon>Bacillales</taxon>
        <taxon>Bacillaceae</taxon>
        <taxon>Aliibacillus</taxon>
    </lineage>
</organism>
<dbReference type="Gene3D" id="3.40.50.2000">
    <property type="entry name" value="Glycogen Phosphorylase B"/>
    <property type="match status" value="2"/>
</dbReference>
<name>A0ABW0U7H8_9BACI</name>
<keyword evidence="3" id="KW-1185">Reference proteome</keyword>
<dbReference type="RefSeq" id="WP_270897449.1">
    <property type="nucleotide sequence ID" value="NZ_JBHSPF010000018.1"/>
</dbReference>
<dbReference type="Pfam" id="PF00534">
    <property type="entry name" value="Glycos_transf_1"/>
    <property type="match status" value="1"/>
</dbReference>
<reference evidence="3" key="1">
    <citation type="journal article" date="2019" name="Int. J. Syst. Evol. Microbiol.">
        <title>The Global Catalogue of Microorganisms (GCM) 10K type strain sequencing project: providing services to taxonomists for standard genome sequencing and annotation.</title>
        <authorList>
            <consortium name="The Broad Institute Genomics Platform"/>
            <consortium name="The Broad Institute Genome Sequencing Center for Infectious Disease"/>
            <person name="Wu L."/>
            <person name="Ma J."/>
        </authorList>
    </citation>
    <scope>NUCLEOTIDE SEQUENCE [LARGE SCALE GENOMIC DNA]</scope>
    <source>
        <strain evidence="3">CGMCC 1.15790</strain>
    </source>
</reference>